<dbReference type="RefSeq" id="WP_314015282.1">
    <property type="nucleotide sequence ID" value="NZ_JAVTTP010000001.1"/>
</dbReference>
<dbReference type="Pfam" id="PF00903">
    <property type="entry name" value="Glyoxalase"/>
    <property type="match status" value="1"/>
</dbReference>
<gene>
    <name evidence="2" type="ORF">RQM65_11970</name>
</gene>
<dbReference type="InterPro" id="IPR037523">
    <property type="entry name" value="VOC_core"/>
</dbReference>
<protein>
    <submittedName>
        <fullName evidence="2">VOC family protein</fullName>
    </submittedName>
</protein>
<organism evidence="2 3">
    <name type="scientific">Pricia mediterranea</name>
    <dbReference type="NCBI Taxonomy" id="3076079"/>
    <lineage>
        <taxon>Bacteria</taxon>
        <taxon>Pseudomonadati</taxon>
        <taxon>Bacteroidota</taxon>
        <taxon>Flavobacteriia</taxon>
        <taxon>Flavobacteriales</taxon>
        <taxon>Flavobacteriaceae</taxon>
        <taxon>Pricia</taxon>
    </lineage>
</organism>
<evidence type="ECO:0000313" key="3">
    <source>
        <dbReference type="Proteomes" id="UP001250656"/>
    </source>
</evidence>
<evidence type="ECO:0000259" key="1">
    <source>
        <dbReference type="PROSITE" id="PS51819"/>
    </source>
</evidence>
<keyword evidence="3" id="KW-1185">Reference proteome</keyword>
<dbReference type="Proteomes" id="UP001250656">
    <property type="component" value="Unassembled WGS sequence"/>
</dbReference>
<dbReference type="EMBL" id="JAVTTP010000001">
    <property type="protein sequence ID" value="MDT7829386.1"/>
    <property type="molecule type" value="Genomic_DNA"/>
</dbReference>
<accession>A0ABU3L6K7</accession>
<dbReference type="InterPro" id="IPR029068">
    <property type="entry name" value="Glyas_Bleomycin-R_OHBP_Dase"/>
</dbReference>
<sequence length="138" mass="15452">MRNSNASVWFEIYVDDMDRASKFYEHVLDVKLETLPNPGDDSLQMKSFPGDMEKYGANGALVKMEGVKAGGNSSLIYFGSEDCITEENRVEKAGGKIFKPKMSIGEFGFISLFYDTEGNMIGVHSMKYSLKETYDDKA</sequence>
<dbReference type="PROSITE" id="PS51819">
    <property type="entry name" value="VOC"/>
    <property type="match status" value="1"/>
</dbReference>
<dbReference type="PANTHER" id="PTHR33993">
    <property type="entry name" value="GLYOXALASE-RELATED"/>
    <property type="match status" value="1"/>
</dbReference>
<reference evidence="2 3" key="1">
    <citation type="submission" date="2023-09" db="EMBL/GenBank/DDBJ databases">
        <title>Novel taxa isolated from Blanes Bay.</title>
        <authorList>
            <person name="Rey-Velasco X."/>
            <person name="Lucena T."/>
        </authorList>
    </citation>
    <scope>NUCLEOTIDE SEQUENCE [LARGE SCALE GENOMIC DNA]</scope>
    <source>
        <strain evidence="2 3">S334</strain>
    </source>
</reference>
<dbReference type="SUPFAM" id="SSF54593">
    <property type="entry name" value="Glyoxalase/Bleomycin resistance protein/Dihydroxybiphenyl dioxygenase"/>
    <property type="match status" value="1"/>
</dbReference>
<proteinExistence type="predicted"/>
<dbReference type="PANTHER" id="PTHR33993:SF2">
    <property type="entry name" value="VOC DOMAIN-CONTAINING PROTEIN"/>
    <property type="match status" value="1"/>
</dbReference>
<feature type="domain" description="VOC" evidence="1">
    <location>
        <begin position="6"/>
        <end position="126"/>
    </location>
</feature>
<dbReference type="CDD" id="cd07247">
    <property type="entry name" value="SgaA_N_like"/>
    <property type="match status" value="1"/>
</dbReference>
<name>A0ABU3L6K7_9FLAO</name>
<dbReference type="InterPro" id="IPR052164">
    <property type="entry name" value="Anthracycline_SecMetBiosynth"/>
</dbReference>
<comment type="caution">
    <text evidence="2">The sequence shown here is derived from an EMBL/GenBank/DDBJ whole genome shotgun (WGS) entry which is preliminary data.</text>
</comment>
<dbReference type="InterPro" id="IPR004360">
    <property type="entry name" value="Glyas_Fos-R_dOase_dom"/>
</dbReference>
<dbReference type="Gene3D" id="3.10.180.10">
    <property type="entry name" value="2,3-Dihydroxybiphenyl 1,2-Dioxygenase, domain 1"/>
    <property type="match status" value="1"/>
</dbReference>
<evidence type="ECO:0000313" key="2">
    <source>
        <dbReference type="EMBL" id="MDT7829386.1"/>
    </source>
</evidence>